<feature type="region of interest" description="Disordered" evidence="1">
    <location>
        <begin position="20"/>
        <end position="76"/>
    </location>
</feature>
<evidence type="ECO:0000313" key="2">
    <source>
        <dbReference type="EMBL" id="NEE15696.1"/>
    </source>
</evidence>
<keyword evidence="2" id="KW-0378">Hydrolase</keyword>
<keyword evidence="2" id="KW-0347">Helicase</keyword>
<reference evidence="2" key="1">
    <citation type="submission" date="2020-01" db="EMBL/GenBank/DDBJ databases">
        <title>Insect and environment-associated Actinomycetes.</title>
        <authorList>
            <person name="Currrie C."/>
            <person name="Chevrette M."/>
            <person name="Carlson C."/>
            <person name="Stubbendieck R."/>
            <person name="Wendt-Pienkowski E."/>
        </authorList>
    </citation>
    <scope>NUCLEOTIDE SEQUENCE</scope>
    <source>
        <strain evidence="2">SID7499</strain>
    </source>
</reference>
<dbReference type="GO" id="GO:0004386">
    <property type="term" value="F:helicase activity"/>
    <property type="evidence" value="ECO:0007669"/>
    <property type="project" value="UniProtKB-KW"/>
</dbReference>
<sequence length="76" mass="8348">AAVAEVAAEAEAALVAAVSVPEQPAARDEQRRDERGNYERRDNRGGYRGNDRRDDRPSGGFRSGGDRRDDRGGRSF</sequence>
<feature type="compositionally biased region" description="Basic and acidic residues" evidence="1">
    <location>
        <begin position="64"/>
        <end position="76"/>
    </location>
</feature>
<protein>
    <submittedName>
        <fullName evidence="2">RNA helicase</fullName>
    </submittedName>
</protein>
<accession>A0A6G3XD28</accession>
<comment type="caution">
    <text evidence="2">The sequence shown here is derived from an EMBL/GenBank/DDBJ whole genome shotgun (WGS) entry which is preliminary data.</text>
</comment>
<name>A0A6G3XD28_9ACTN</name>
<evidence type="ECO:0000256" key="1">
    <source>
        <dbReference type="SAM" id="MobiDB-lite"/>
    </source>
</evidence>
<proteinExistence type="predicted"/>
<dbReference type="EMBL" id="JAAGMN010005820">
    <property type="protein sequence ID" value="NEE15696.1"/>
    <property type="molecule type" value="Genomic_DNA"/>
</dbReference>
<dbReference type="AlphaFoldDB" id="A0A6G3XD28"/>
<feature type="non-terminal residue" evidence="2">
    <location>
        <position position="76"/>
    </location>
</feature>
<feature type="compositionally biased region" description="Basic and acidic residues" evidence="1">
    <location>
        <begin position="25"/>
        <end position="57"/>
    </location>
</feature>
<gene>
    <name evidence="2" type="ORF">G3M58_55680</name>
</gene>
<keyword evidence="2" id="KW-0067">ATP-binding</keyword>
<organism evidence="2">
    <name type="scientific">Streptomyces sp. SID7499</name>
    <dbReference type="NCBI Taxonomy" id="2706086"/>
    <lineage>
        <taxon>Bacteria</taxon>
        <taxon>Bacillati</taxon>
        <taxon>Actinomycetota</taxon>
        <taxon>Actinomycetes</taxon>
        <taxon>Kitasatosporales</taxon>
        <taxon>Streptomycetaceae</taxon>
        <taxon>Streptomyces</taxon>
    </lineage>
</organism>
<feature type="non-terminal residue" evidence="2">
    <location>
        <position position="1"/>
    </location>
</feature>
<keyword evidence="2" id="KW-0547">Nucleotide-binding</keyword>